<evidence type="ECO:0000313" key="2">
    <source>
        <dbReference type="Proteomes" id="UP000228934"/>
    </source>
</evidence>
<reference evidence="2" key="1">
    <citation type="journal article" date="2017" name="Nat. Commun.">
        <title>The North American bullfrog draft genome provides insight into hormonal regulation of long noncoding RNA.</title>
        <authorList>
            <person name="Hammond S.A."/>
            <person name="Warren R.L."/>
            <person name="Vandervalk B.P."/>
            <person name="Kucuk E."/>
            <person name="Khan H."/>
            <person name="Gibb E.A."/>
            <person name="Pandoh P."/>
            <person name="Kirk H."/>
            <person name="Zhao Y."/>
            <person name="Jones M."/>
            <person name="Mungall A.J."/>
            <person name="Coope R."/>
            <person name="Pleasance S."/>
            <person name="Moore R.A."/>
            <person name="Holt R.A."/>
            <person name="Round J.M."/>
            <person name="Ohora S."/>
            <person name="Walle B.V."/>
            <person name="Veldhoen N."/>
            <person name="Helbing C.C."/>
            <person name="Birol I."/>
        </authorList>
    </citation>
    <scope>NUCLEOTIDE SEQUENCE [LARGE SCALE GENOMIC DNA]</scope>
</reference>
<protein>
    <submittedName>
        <fullName evidence="1">Uncharacterized protein</fullName>
    </submittedName>
</protein>
<proteinExistence type="predicted"/>
<name>A0A2G9QBW8_AQUCT</name>
<accession>A0A2G9QBW8</accession>
<dbReference type="EMBL" id="KZ022404">
    <property type="protein sequence ID" value="PIO13109.1"/>
    <property type="molecule type" value="Genomic_DNA"/>
</dbReference>
<dbReference type="AlphaFoldDB" id="A0A2G9QBW8"/>
<feature type="non-terminal residue" evidence="1">
    <location>
        <position position="75"/>
    </location>
</feature>
<gene>
    <name evidence="1" type="ORF">AB205_0059000</name>
</gene>
<evidence type="ECO:0000313" key="1">
    <source>
        <dbReference type="EMBL" id="PIO13109.1"/>
    </source>
</evidence>
<sequence>MCYYIFSRDFYCPFYSFIRSLAGNEVLQCSVKIIKQDINAHRYEHPPSNLSAASVCWDLSLGILGLGSRWSNDDR</sequence>
<organism evidence="1 2">
    <name type="scientific">Aquarana catesbeiana</name>
    <name type="common">American bullfrog</name>
    <name type="synonym">Rana catesbeiana</name>
    <dbReference type="NCBI Taxonomy" id="8400"/>
    <lineage>
        <taxon>Eukaryota</taxon>
        <taxon>Metazoa</taxon>
        <taxon>Chordata</taxon>
        <taxon>Craniata</taxon>
        <taxon>Vertebrata</taxon>
        <taxon>Euteleostomi</taxon>
        <taxon>Amphibia</taxon>
        <taxon>Batrachia</taxon>
        <taxon>Anura</taxon>
        <taxon>Neobatrachia</taxon>
        <taxon>Ranoidea</taxon>
        <taxon>Ranidae</taxon>
        <taxon>Aquarana</taxon>
    </lineage>
</organism>
<keyword evidence="2" id="KW-1185">Reference proteome</keyword>
<dbReference type="Proteomes" id="UP000228934">
    <property type="component" value="Unassembled WGS sequence"/>
</dbReference>